<evidence type="ECO:0008006" key="6">
    <source>
        <dbReference type="Google" id="ProtNLM"/>
    </source>
</evidence>
<dbReference type="InterPro" id="IPR050745">
    <property type="entry name" value="Multifunctional_regulatory"/>
</dbReference>
<evidence type="ECO:0000256" key="1">
    <source>
        <dbReference type="ARBA" id="ARBA00022737"/>
    </source>
</evidence>
<dbReference type="EMBL" id="JAUEDM010000004">
    <property type="protein sequence ID" value="KAK3317908.1"/>
    <property type="molecule type" value="Genomic_DNA"/>
</dbReference>
<proteinExistence type="predicted"/>
<dbReference type="PANTHER" id="PTHR24189:SF50">
    <property type="entry name" value="ANKYRIN REPEAT AND SOCS BOX PROTEIN 2"/>
    <property type="match status" value="1"/>
</dbReference>
<dbReference type="CDD" id="cd09917">
    <property type="entry name" value="F-box_SF"/>
    <property type="match status" value="1"/>
</dbReference>
<reference evidence="4" key="2">
    <citation type="submission" date="2023-06" db="EMBL/GenBank/DDBJ databases">
        <authorList>
            <consortium name="Lawrence Berkeley National Laboratory"/>
            <person name="Haridas S."/>
            <person name="Hensen N."/>
            <person name="Bonometti L."/>
            <person name="Westerberg I."/>
            <person name="Brannstrom I.O."/>
            <person name="Guillou S."/>
            <person name="Cros-Aarteil S."/>
            <person name="Calhoun S."/>
            <person name="Kuo A."/>
            <person name="Mondo S."/>
            <person name="Pangilinan J."/>
            <person name="Riley R."/>
            <person name="Labutti K."/>
            <person name="Andreopoulos B."/>
            <person name="Lipzen A."/>
            <person name="Chen C."/>
            <person name="Yanf M."/>
            <person name="Daum C."/>
            <person name="Ng V."/>
            <person name="Clum A."/>
            <person name="Steindorff A."/>
            <person name="Ohm R."/>
            <person name="Martin F."/>
            <person name="Silar P."/>
            <person name="Natvig D."/>
            <person name="Lalanne C."/>
            <person name="Gautier V."/>
            <person name="Ament-Velasquez S.L."/>
            <person name="Kruys A."/>
            <person name="Hutchinson M.I."/>
            <person name="Powell A.J."/>
            <person name="Barry K."/>
            <person name="Miller A.N."/>
            <person name="Grigoriev I.V."/>
            <person name="Debuchy R."/>
            <person name="Gladieux P."/>
            <person name="Thoren M.H."/>
            <person name="Johannesson H."/>
        </authorList>
    </citation>
    <scope>NUCLEOTIDE SEQUENCE</scope>
    <source>
        <strain evidence="4">CBS 118394</strain>
    </source>
</reference>
<reference evidence="4" key="1">
    <citation type="journal article" date="2023" name="Mol. Phylogenet. Evol.">
        <title>Genome-scale phylogeny and comparative genomics of the fungal order Sordariales.</title>
        <authorList>
            <person name="Hensen N."/>
            <person name="Bonometti L."/>
            <person name="Westerberg I."/>
            <person name="Brannstrom I.O."/>
            <person name="Guillou S."/>
            <person name="Cros-Aarteil S."/>
            <person name="Calhoun S."/>
            <person name="Haridas S."/>
            <person name="Kuo A."/>
            <person name="Mondo S."/>
            <person name="Pangilinan J."/>
            <person name="Riley R."/>
            <person name="LaButti K."/>
            <person name="Andreopoulos B."/>
            <person name="Lipzen A."/>
            <person name="Chen C."/>
            <person name="Yan M."/>
            <person name="Daum C."/>
            <person name="Ng V."/>
            <person name="Clum A."/>
            <person name="Steindorff A."/>
            <person name="Ohm R.A."/>
            <person name="Martin F."/>
            <person name="Silar P."/>
            <person name="Natvig D.O."/>
            <person name="Lalanne C."/>
            <person name="Gautier V."/>
            <person name="Ament-Velasquez S.L."/>
            <person name="Kruys A."/>
            <person name="Hutchinson M.I."/>
            <person name="Powell A.J."/>
            <person name="Barry K."/>
            <person name="Miller A.N."/>
            <person name="Grigoriev I.V."/>
            <person name="Debuchy R."/>
            <person name="Gladieux P."/>
            <person name="Hiltunen Thoren M."/>
            <person name="Johannesson H."/>
        </authorList>
    </citation>
    <scope>NUCLEOTIDE SEQUENCE</scope>
    <source>
        <strain evidence="4">CBS 118394</strain>
    </source>
</reference>
<keyword evidence="1" id="KW-0677">Repeat</keyword>
<comment type="caution">
    <text evidence="4">The sequence shown here is derived from an EMBL/GenBank/DDBJ whole genome shotgun (WGS) entry which is preliminary data.</text>
</comment>
<dbReference type="InterPro" id="IPR036047">
    <property type="entry name" value="F-box-like_dom_sf"/>
</dbReference>
<evidence type="ECO:0000313" key="5">
    <source>
        <dbReference type="Proteomes" id="UP001283341"/>
    </source>
</evidence>
<dbReference type="AlphaFoldDB" id="A0AAE0I3F3"/>
<feature type="repeat" description="ANK" evidence="3">
    <location>
        <begin position="103"/>
        <end position="135"/>
    </location>
</feature>
<evidence type="ECO:0000256" key="2">
    <source>
        <dbReference type="ARBA" id="ARBA00023043"/>
    </source>
</evidence>
<organism evidence="4 5">
    <name type="scientific">Apodospora peruviana</name>
    <dbReference type="NCBI Taxonomy" id="516989"/>
    <lineage>
        <taxon>Eukaryota</taxon>
        <taxon>Fungi</taxon>
        <taxon>Dikarya</taxon>
        <taxon>Ascomycota</taxon>
        <taxon>Pezizomycotina</taxon>
        <taxon>Sordariomycetes</taxon>
        <taxon>Sordariomycetidae</taxon>
        <taxon>Sordariales</taxon>
        <taxon>Lasiosphaeriaceae</taxon>
        <taxon>Apodospora</taxon>
    </lineage>
</organism>
<dbReference type="PROSITE" id="PS50088">
    <property type="entry name" value="ANK_REPEAT"/>
    <property type="match status" value="1"/>
</dbReference>
<protein>
    <recommendedName>
        <fullName evidence="6">F-box domain-containing protein</fullName>
    </recommendedName>
</protein>
<dbReference type="PANTHER" id="PTHR24189">
    <property type="entry name" value="MYOTROPHIN"/>
    <property type="match status" value="1"/>
</dbReference>
<dbReference type="InterPro" id="IPR036770">
    <property type="entry name" value="Ankyrin_rpt-contain_sf"/>
</dbReference>
<evidence type="ECO:0000256" key="3">
    <source>
        <dbReference type="PROSITE-ProRule" id="PRU00023"/>
    </source>
</evidence>
<dbReference type="Proteomes" id="UP001283341">
    <property type="component" value="Unassembled WGS sequence"/>
</dbReference>
<sequence length="678" mass="75579">MSQTAITMDPSRPSLIALLPQELLDNIVAHLNPRAMARLGQCSKHLGARLEHVLYAHEDNRNQAMAWACKHGVMGTIDRALSYGASVSAVCLPPPMCATSTAYKTLTLYLAAKHNQPDTFRHLLDLGATVDVDDEHGKVDPFTVRGLARSLCRRPANIDLFLRPFLGPPSNLLTRFFDQITINHVFLDLLRFADQPGTVPLDIVQTVLDDSRADPNYVRSDKGDRVRKTFMAPLSAAVLARRSDIFRLLVERGAHVSAEPRPRHLALPHRPLHVPVLAAAYAMATTTTTTSKVEEDASIAMMQLCLDYGADINVRVPFVSDDRSCRAMMFTTPLLTFLTNVPEWTESAVTKLEYLLDHGVSVTPEQPLDEWERTDETLMVRHRGTYWGQSTSTPVELLLDKWTVRQLASGHFLSALRLLVRHGALRTNTAEILAHYDCLPPIFLAWVSPCDVTNPTTDTGRARKEEHDAVVSAWEDLLSTLLSDKSYYHQDEEDLDTFLYTYITTRALFGGNHHDRQPVAHLARATVSCLVAAGADINARRKPMHIPTGRHTPAPPPGETTALLELVWLFSKATEPKIARFSFPSAPLDYYVSKDRADFVKWLVDRFGGTNAVAAEWDGRNMVDILRTGLGRDSGYGEKLMLIRGEERALVDKLIKFLEGWLVSKTESGVGEGEKIKQ</sequence>
<dbReference type="SMART" id="SM00248">
    <property type="entry name" value="ANK"/>
    <property type="match status" value="6"/>
</dbReference>
<dbReference type="SUPFAM" id="SSF48403">
    <property type="entry name" value="Ankyrin repeat"/>
    <property type="match status" value="1"/>
</dbReference>
<keyword evidence="5" id="KW-1185">Reference proteome</keyword>
<accession>A0AAE0I3F3</accession>
<gene>
    <name evidence="4" type="ORF">B0H66DRAFT_555814</name>
</gene>
<evidence type="ECO:0000313" key="4">
    <source>
        <dbReference type="EMBL" id="KAK3317908.1"/>
    </source>
</evidence>
<name>A0AAE0I3F3_9PEZI</name>
<keyword evidence="2 3" id="KW-0040">ANK repeat</keyword>
<dbReference type="InterPro" id="IPR002110">
    <property type="entry name" value="Ankyrin_rpt"/>
</dbReference>
<dbReference type="SUPFAM" id="SSF81383">
    <property type="entry name" value="F-box domain"/>
    <property type="match status" value="1"/>
</dbReference>
<dbReference type="Gene3D" id="1.25.40.20">
    <property type="entry name" value="Ankyrin repeat-containing domain"/>
    <property type="match status" value="2"/>
</dbReference>